<evidence type="ECO:0000313" key="3">
    <source>
        <dbReference type="Proteomes" id="UP000075583"/>
    </source>
</evidence>
<comment type="caution">
    <text evidence="2">The sequence shown here is derived from an EMBL/GenBank/DDBJ whole genome shotgun (WGS) entry which is preliminary data.</text>
</comment>
<accession>A0A150X7P5</accession>
<evidence type="ECO:0000256" key="1">
    <source>
        <dbReference type="SAM" id="Phobius"/>
    </source>
</evidence>
<sequence>MHYYYKPDFDRIELHYFLENDSHSMNALVRNSTEKELLQLIERIAEELEIDFELESFAFEEGGLREFFKLVAKKGKKNKFLAGIVAGVIITVLSHHATRDFEMEALEKEKIKLEIEKLKIDLEQVKEDEPNEELVRTAVAIFNFDIKVVKYRSNFYSRLNQYPKVYKIETTAFKDKDEKGTTSIVEKADFDKFILQSDHLAPEFDDQAVIEIISPVLKIGKYKWRGIYMKTNETISFYMKDHEFKQQVVSDAIPFQNGSQIVCELEIERKINEIGEIENQTYSVVLVSTFLNSDQRIETNHSKRIKRERDELSNQTQIDFGDSKK</sequence>
<name>A0A150X7P5_ROSEK</name>
<dbReference type="RefSeq" id="WP_062592034.1">
    <property type="nucleotide sequence ID" value="NZ_LQZQ01000045.1"/>
</dbReference>
<keyword evidence="1" id="KW-0472">Membrane</keyword>
<reference evidence="2" key="1">
    <citation type="submission" date="2016-01" db="EMBL/GenBank/DDBJ databases">
        <title>Genome sequencing of Roseivirga ehrenbergii KMM 6017.</title>
        <authorList>
            <person name="Selvaratnam C."/>
            <person name="Thevarajoo S."/>
            <person name="Goh K.M."/>
            <person name="Ee R."/>
            <person name="Chan K.-G."/>
            <person name="Chong C.S."/>
        </authorList>
    </citation>
    <scope>NUCLEOTIDE SEQUENCE [LARGE SCALE GENOMIC DNA]</scope>
    <source>
        <strain evidence="2">KMM 6017</strain>
    </source>
</reference>
<evidence type="ECO:0000313" key="2">
    <source>
        <dbReference type="EMBL" id="KYG74741.1"/>
    </source>
</evidence>
<feature type="transmembrane region" description="Helical" evidence="1">
    <location>
        <begin position="80"/>
        <end position="98"/>
    </location>
</feature>
<dbReference type="EMBL" id="LQZQ01000045">
    <property type="protein sequence ID" value="KYG74741.1"/>
    <property type="molecule type" value="Genomic_DNA"/>
</dbReference>
<keyword evidence="3" id="KW-1185">Reference proteome</keyword>
<protein>
    <submittedName>
        <fullName evidence="2">Uncharacterized protein</fullName>
    </submittedName>
</protein>
<dbReference type="AlphaFoldDB" id="A0A150X7P5"/>
<organism evidence="2 3">
    <name type="scientific">Roseivirga ehrenbergii (strain DSM 102268 / JCM 13514 / KCTC 12282 / NCIMB 14502 / KMM 6017)</name>
    <dbReference type="NCBI Taxonomy" id="279360"/>
    <lineage>
        <taxon>Bacteria</taxon>
        <taxon>Pseudomonadati</taxon>
        <taxon>Bacteroidota</taxon>
        <taxon>Cytophagia</taxon>
        <taxon>Cytophagales</taxon>
        <taxon>Roseivirgaceae</taxon>
        <taxon>Roseivirga</taxon>
    </lineage>
</organism>
<gene>
    <name evidence="2" type="ORF">MB14_05925</name>
</gene>
<keyword evidence="1" id="KW-0812">Transmembrane</keyword>
<keyword evidence="1" id="KW-1133">Transmembrane helix</keyword>
<dbReference type="Proteomes" id="UP000075583">
    <property type="component" value="Unassembled WGS sequence"/>
</dbReference>
<dbReference type="OrthoDB" id="1091280at2"/>
<proteinExistence type="predicted"/>